<reference evidence="4 5" key="1">
    <citation type="journal article" date="2013" name="Genome Announc.">
        <title>Genome sequences for three denitrifying bacterial strains isolated from a uranium- and nitrate-contaminated subsurface environment.</title>
        <authorList>
            <person name="Venkatramanan R."/>
            <person name="Prakash O."/>
            <person name="Woyke T."/>
            <person name="Chain P."/>
            <person name="Goodwin L.A."/>
            <person name="Watson D."/>
            <person name="Brooks S."/>
            <person name="Kostka J.E."/>
            <person name="Green S.J."/>
        </authorList>
    </citation>
    <scope>NUCLEOTIDE SEQUENCE [LARGE SCALE GENOMIC DNA]</scope>
    <source>
        <strain evidence="4 5">1NES1</strain>
    </source>
</reference>
<dbReference type="InterPro" id="IPR016181">
    <property type="entry name" value="Acyl_CoA_acyltransferase"/>
</dbReference>
<dbReference type="SUPFAM" id="SSF55729">
    <property type="entry name" value="Acyl-CoA N-acyltransferases (Nat)"/>
    <property type="match status" value="1"/>
</dbReference>
<organism evidence="4 5">
    <name type="scientific">Hyphomicrobium denitrificans 1NES1</name>
    <dbReference type="NCBI Taxonomy" id="670307"/>
    <lineage>
        <taxon>Bacteria</taxon>
        <taxon>Pseudomonadati</taxon>
        <taxon>Pseudomonadota</taxon>
        <taxon>Alphaproteobacteria</taxon>
        <taxon>Hyphomicrobiales</taxon>
        <taxon>Hyphomicrobiaceae</taxon>
        <taxon>Hyphomicrobium</taxon>
    </lineage>
</organism>
<protein>
    <submittedName>
        <fullName evidence="4">N-acetyltransferase GCN5</fullName>
    </submittedName>
</protein>
<gene>
    <name evidence="4" type="ORF">HYPDE_23088</name>
</gene>
<dbReference type="eggNOG" id="COG0456">
    <property type="taxonomic scope" value="Bacteria"/>
</dbReference>
<dbReference type="AlphaFoldDB" id="N0AYT9"/>
<evidence type="ECO:0000256" key="2">
    <source>
        <dbReference type="ARBA" id="ARBA00022679"/>
    </source>
</evidence>
<evidence type="ECO:0000313" key="4">
    <source>
        <dbReference type="EMBL" id="AGK56304.1"/>
    </source>
</evidence>
<accession>N0AYT9</accession>
<dbReference type="KEGG" id="hdt:HYPDE_23088"/>
<evidence type="ECO:0000256" key="3">
    <source>
        <dbReference type="ARBA" id="ARBA00023315"/>
    </source>
</evidence>
<keyword evidence="1" id="KW-1277">Toxin-antitoxin system</keyword>
<keyword evidence="5" id="KW-1185">Reference proteome</keyword>
<evidence type="ECO:0000256" key="1">
    <source>
        <dbReference type="ARBA" id="ARBA00022649"/>
    </source>
</evidence>
<dbReference type="EMBL" id="CP005587">
    <property type="protein sequence ID" value="AGK56304.1"/>
    <property type="molecule type" value="Genomic_DNA"/>
</dbReference>
<evidence type="ECO:0000313" key="5">
    <source>
        <dbReference type="Proteomes" id="UP000005952"/>
    </source>
</evidence>
<dbReference type="Proteomes" id="UP000005952">
    <property type="component" value="Chromosome"/>
</dbReference>
<dbReference type="OrthoDB" id="9793394at2"/>
<name>N0AYT9_9HYPH</name>
<keyword evidence="3" id="KW-0012">Acyltransferase</keyword>
<dbReference type="HOGENOM" id="CLU_101288_3_0_5"/>
<dbReference type="PANTHER" id="PTHR36449:SF1">
    <property type="entry name" value="ACETYLTRANSFERASE"/>
    <property type="match status" value="1"/>
</dbReference>
<dbReference type="GO" id="GO:0016746">
    <property type="term" value="F:acyltransferase activity"/>
    <property type="evidence" value="ECO:0007669"/>
    <property type="project" value="UniProtKB-KW"/>
</dbReference>
<dbReference type="STRING" id="670307.HYPDE_23088"/>
<sequence length="172" mass="19093">MTRLEGSWVIEPLRKDHDRAAFTCEENSLAQYIKTQASQDARRFTAAPFVAVTDGGKTVLGYYTLSSTTLELTAVPENIAKKLPRYPTLPATLLGRLARDQSVAGKGLGEFLLMDSLHRAYVQSKEIASAAVLVDAISHKAATFYRHFDFLEFADNPNRLFLPMPKIAKLFA</sequence>
<dbReference type="Gene3D" id="3.40.630.30">
    <property type="match status" value="1"/>
</dbReference>
<dbReference type="RefSeq" id="WP_015596342.1">
    <property type="nucleotide sequence ID" value="NC_021172.1"/>
</dbReference>
<dbReference type="PANTHER" id="PTHR36449">
    <property type="entry name" value="ACETYLTRANSFERASE-RELATED"/>
    <property type="match status" value="1"/>
</dbReference>
<keyword evidence="2 4" id="KW-0808">Transferase</keyword>
<proteinExistence type="predicted"/>